<keyword evidence="6 11" id="KW-0342">GTP-binding</keyword>
<organism evidence="14 15">
    <name type="scientific">Pelotomaculum thermopropionicum (strain DSM 13744 / JCM 10971 / SI)</name>
    <dbReference type="NCBI Taxonomy" id="370438"/>
    <lineage>
        <taxon>Bacteria</taxon>
        <taxon>Bacillati</taxon>
        <taxon>Bacillota</taxon>
        <taxon>Clostridia</taxon>
        <taxon>Eubacteriales</taxon>
        <taxon>Desulfotomaculaceae</taxon>
        <taxon>Pelotomaculum</taxon>
    </lineage>
</organism>
<dbReference type="AlphaFoldDB" id="A5D1V8"/>
<evidence type="ECO:0000256" key="7">
    <source>
        <dbReference type="ARBA" id="ARBA00023211"/>
    </source>
</evidence>
<feature type="binding site" evidence="11">
    <location>
        <position position="473"/>
    </location>
    <ligand>
        <name>GMP</name>
        <dbReference type="ChEBI" id="CHEBI:58115"/>
    </ligand>
</feature>
<protein>
    <recommendedName>
        <fullName evidence="13">tRNA-splicing ligase RtcB</fullName>
        <ecNumber evidence="13">6.5.1.-</ecNumber>
    </recommendedName>
</protein>
<feature type="active site" description="GMP-histidine intermediate" evidence="10">
    <location>
        <position position="399"/>
    </location>
</feature>
<evidence type="ECO:0000256" key="3">
    <source>
        <dbReference type="ARBA" id="ARBA00022723"/>
    </source>
</evidence>
<dbReference type="GO" id="GO:0006396">
    <property type="term" value="P:RNA processing"/>
    <property type="evidence" value="ECO:0007669"/>
    <property type="project" value="InterPro"/>
</dbReference>
<evidence type="ECO:0000256" key="12">
    <source>
        <dbReference type="PIRSR" id="PIRSR601233-3"/>
    </source>
</evidence>
<evidence type="ECO:0000256" key="1">
    <source>
        <dbReference type="ARBA" id="ARBA00008071"/>
    </source>
</evidence>
<evidence type="ECO:0000256" key="2">
    <source>
        <dbReference type="ARBA" id="ARBA00022598"/>
    </source>
</evidence>
<dbReference type="GO" id="GO:0046872">
    <property type="term" value="F:metal ion binding"/>
    <property type="evidence" value="ECO:0007669"/>
    <property type="project" value="UniProtKB-UniRule"/>
</dbReference>
<dbReference type="Proteomes" id="UP000006556">
    <property type="component" value="Chromosome"/>
</dbReference>
<dbReference type="SUPFAM" id="SSF103365">
    <property type="entry name" value="Hypothetical protein PH1602"/>
    <property type="match status" value="1"/>
</dbReference>
<feature type="binding site" evidence="11">
    <location>
        <begin position="374"/>
        <end position="377"/>
    </location>
    <ligand>
        <name>GMP</name>
        <dbReference type="ChEBI" id="CHEBI:58115"/>
    </ligand>
</feature>
<dbReference type="KEGG" id="pth:PTH_1582"/>
<comment type="catalytic activity">
    <reaction evidence="8">
        <text>a 3'-end 3'-phospho-ribonucleotide-RNA + a 5'-end dephospho-ribonucleoside-RNA + GTP = a ribonucleotidyl-ribonucleotide-RNA + GMP + diphosphate</text>
        <dbReference type="Rhea" id="RHEA:68076"/>
        <dbReference type="Rhea" id="RHEA-COMP:10463"/>
        <dbReference type="Rhea" id="RHEA-COMP:13936"/>
        <dbReference type="Rhea" id="RHEA-COMP:17355"/>
        <dbReference type="ChEBI" id="CHEBI:33019"/>
        <dbReference type="ChEBI" id="CHEBI:37565"/>
        <dbReference type="ChEBI" id="CHEBI:58115"/>
        <dbReference type="ChEBI" id="CHEBI:83062"/>
        <dbReference type="ChEBI" id="CHEBI:138284"/>
        <dbReference type="ChEBI" id="CHEBI:173118"/>
        <dbReference type="EC" id="6.5.1.8"/>
    </reaction>
</comment>
<feature type="binding site" evidence="11">
    <location>
        <begin position="399"/>
        <end position="402"/>
    </location>
    <ligand>
        <name>GMP</name>
        <dbReference type="ChEBI" id="CHEBI:58115"/>
    </ligand>
</feature>
<feature type="binding site" evidence="11">
    <location>
        <begin position="203"/>
        <end position="207"/>
    </location>
    <ligand>
        <name>GMP</name>
        <dbReference type="ChEBI" id="CHEBI:58115"/>
    </ligand>
</feature>
<evidence type="ECO:0000256" key="11">
    <source>
        <dbReference type="PIRSR" id="PIRSR601233-2"/>
    </source>
</evidence>
<comment type="cofactor">
    <cofactor evidence="12 13">
        <name>Mn(2+)</name>
        <dbReference type="ChEBI" id="CHEBI:29035"/>
    </cofactor>
    <text evidence="12 13">Binds 2 manganese ions per subunit.</text>
</comment>
<dbReference type="PANTHER" id="PTHR11118">
    <property type="entry name" value="RNA-SPLICING LIGASE RTCB HOMOLOG"/>
    <property type="match status" value="1"/>
</dbReference>
<keyword evidence="4 11" id="KW-0547">Nucleotide-binding</keyword>
<dbReference type="EC" id="6.5.1.-" evidence="13"/>
<proteinExistence type="inferred from homology"/>
<dbReference type="GO" id="GO:0003972">
    <property type="term" value="F:RNA ligase (ATP) activity"/>
    <property type="evidence" value="ECO:0007669"/>
    <property type="project" value="TreeGrafter"/>
</dbReference>
<dbReference type="EMBL" id="AP009389">
    <property type="protein sequence ID" value="BAF59763.1"/>
    <property type="molecule type" value="Genomic_DNA"/>
</dbReference>
<keyword evidence="15" id="KW-1185">Reference proteome</keyword>
<evidence type="ECO:0000313" key="15">
    <source>
        <dbReference type="Proteomes" id="UP000006556"/>
    </source>
</evidence>
<comment type="catalytic activity">
    <reaction evidence="9">
        <text>a 3'-end 2',3'-cyclophospho-ribonucleotide-RNA + a 5'-end dephospho-ribonucleoside-RNA + GTP + H2O = a ribonucleotidyl-ribonucleotide-RNA + GMP + diphosphate + H(+)</text>
        <dbReference type="Rhea" id="RHEA:68080"/>
        <dbReference type="Rhea" id="RHEA-COMP:10464"/>
        <dbReference type="Rhea" id="RHEA-COMP:13936"/>
        <dbReference type="Rhea" id="RHEA-COMP:17355"/>
        <dbReference type="ChEBI" id="CHEBI:15377"/>
        <dbReference type="ChEBI" id="CHEBI:15378"/>
        <dbReference type="ChEBI" id="CHEBI:33019"/>
        <dbReference type="ChEBI" id="CHEBI:37565"/>
        <dbReference type="ChEBI" id="CHEBI:58115"/>
        <dbReference type="ChEBI" id="CHEBI:83064"/>
        <dbReference type="ChEBI" id="CHEBI:138284"/>
        <dbReference type="ChEBI" id="CHEBI:173118"/>
        <dbReference type="EC" id="6.5.1.8"/>
    </reaction>
</comment>
<evidence type="ECO:0000256" key="10">
    <source>
        <dbReference type="PIRSR" id="PIRSR601233-1"/>
    </source>
</evidence>
<dbReference type="GO" id="GO:0170057">
    <property type="term" value="F:RNA ligase (GTP) activity"/>
    <property type="evidence" value="ECO:0007669"/>
    <property type="project" value="UniProtKB-EC"/>
</dbReference>
<dbReference type="Gene3D" id="3.90.1860.10">
    <property type="entry name" value="tRNA-splicing ligase RtcB"/>
    <property type="match status" value="1"/>
</dbReference>
<evidence type="ECO:0000256" key="4">
    <source>
        <dbReference type="ARBA" id="ARBA00022741"/>
    </source>
</evidence>
<feature type="binding site" evidence="12">
    <location>
        <position position="329"/>
    </location>
    <ligand>
        <name>Mn(2+)</name>
        <dbReference type="ChEBI" id="CHEBI:29035"/>
        <label>2</label>
    </ligand>
</feature>
<feature type="binding site" evidence="12">
    <location>
        <position position="94"/>
    </location>
    <ligand>
        <name>Mn(2+)</name>
        <dbReference type="ChEBI" id="CHEBI:29035"/>
        <label>1</label>
    </ligand>
</feature>
<dbReference type="STRING" id="370438.PTH_1582"/>
<keyword evidence="3 12" id="KW-0479">Metal-binding</keyword>
<evidence type="ECO:0000256" key="13">
    <source>
        <dbReference type="RuleBase" id="RU371113"/>
    </source>
</evidence>
<keyword evidence="7 12" id="KW-0464">Manganese</keyword>
<evidence type="ECO:0000256" key="5">
    <source>
        <dbReference type="ARBA" id="ARBA00022800"/>
    </source>
</evidence>
<feature type="binding site" evidence="12">
    <location>
        <position position="235"/>
    </location>
    <ligand>
        <name>Mn(2+)</name>
        <dbReference type="ChEBI" id="CHEBI:29035"/>
        <label>2</label>
    </ligand>
</feature>
<feature type="binding site" evidence="12">
    <location>
        <position position="204"/>
    </location>
    <ligand>
        <name>Mn(2+)</name>
        <dbReference type="ChEBI" id="CHEBI:29035"/>
        <label>1</label>
    </ligand>
</feature>
<keyword evidence="5" id="KW-0692">RNA repair</keyword>
<dbReference type="InterPro" id="IPR001233">
    <property type="entry name" value="RtcB"/>
</dbReference>
<evidence type="ECO:0000256" key="6">
    <source>
        <dbReference type="ARBA" id="ARBA00023134"/>
    </source>
</evidence>
<comment type="similarity">
    <text evidence="1 13">Belongs to the RtcB family.</text>
</comment>
<dbReference type="FunFam" id="3.90.1860.10:FF:000001">
    <property type="entry name" value="tRNA-splicing ligase RtcB homolog"/>
    <property type="match status" value="1"/>
</dbReference>
<keyword evidence="2 13" id="KW-0436">Ligase</keyword>
<dbReference type="Pfam" id="PF01139">
    <property type="entry name" value="RtcB"/>
    <property type="match status" value="1"/>
</dbReference>
<evidence type="ECO:0000256" key="8">
    <source>
        <dbReference type="ARBA" id="ARBA00047746"/>
    </source>
</evidence>
<dbReference type="eggNOG" id="COG1690">
    <property type="taxonomic scope" value="Bacteria"/>
</dbReference>
<dbReference type="PANTHER" id="PTHR11118:SF1">
    <property type="entry name" value="RNA-SPLICING LIGASE RTCB HOMOLOG"/>
    <property type="match status" value="1"/>
</dbReference>
<feature type="binding site" evidence="11">
    <location>
        <position position="381"/>
    </location>
    <ligand>
        <name>GMP</name>
        <dbReference type="ChEBI" id="CHEBI:58115"/>
    </ligand>
</feature>
<accession>A5D1V8</accession>
<dbReference type="InterPro" id="IPR036025">
    <property type="entry name" value="RtcB-like_sf"/>
</dbReference>
<name>A5D1V8_PELTS</name>
<sequence>MYGMELVREGQNRYRLKRSGNMRVDGFVYVNEYLLPLVRRDKSLEQLANAASLPGVVERVCGMPDIHEGFGLPIGGVMATAADGVISAGAVGMDINCGVRLLATNIMAKELKIPFLRRLIERIEEYVPTGVGKKGKHKAITGEIFEEVVHTGSRGIVKRGYGRPEDLGRTEEEGCLSGADLGAVSGEAYKRGAVQLGTLGGGNHFIELQVVEEVYDPAAGKLFGLEPGVLTVMIHTGSRGFGHQICVDYSKSLLPAARKYGIELPDRGLACAPADSKEGRDYYAAMACAVNFAFANRQLITHDVRCAFGDIFGCSPEELGLDLIYDVAHNIAKWEVHGGRKVLVHRKGATRALPPGHPGNPAVYRRTGHPVLIPGSMGTASYVLTGTGAAAETFYSANHGAGRTLSRTAAMKEISREQFEASMGGVLYNSRNYKELLDEAPGAYKDIDQVVETLAAINLTRKVARLLPLAVIKGKD</sequence>
<comment type="subunit">
    <text evidence="13">Monomer.</text>
</comment>
<dbReference type="HOGENOM" id="CLU_022279_0_1_9"/>
<evidence type="ECO:0000313" key="14">
    <source>
        <dbReference type="EMBL" id="BAF59763.1"/>
    </source>
</evidence>
<feature type="binding site" evidence="11">
    <location>
        <begin position="329"/>
        <end position="330"/>
    </location>
    <ligand>
        <name>GMP</name>
        <dbReference type="ChEBI" id="CHEBI:58115"/>
    </ligand>
</feature>
<dbReference type="GO" id="GO:0042245">
    <property type="term" value="P:RNA repair"/>
    <property type="evidence" value="ECO:0007669"/>
    <property type="project" value="UniProtKB-KW"/>
</dbReference>
<evidence type="ECO:0000256" key="9">
    <source>
        <dbReference type="ARBA" id="ARBA00049514"/>
    </source>
</evidence>
<gene>
    <name evidence="14" type="primary">RtcB</name>
    <name evidence="13" type="synonym">rtcB</name>
    <name evidence="14" type="ordered locus">PTH_1582</name>
</gene>
<dbReference type="GO" id="GO:0005525">
    <property type="term" value="F:GTP binding"/>
    <property type="evidence" value="ECO:0007669"/>
    <property type="project" value="UniProtKB-KW"/>
</dbReference>
<reference evidence="15" key="1">
    <citation type="journal article" date="2008" name="Genome Res.">
        <title>The genome of Pelotomaculum thermopropionicum reveals niche-associated evolution in anaerobic microbiota.</title>
        <authorList>
            <person name="Kosaka T."/>
            <person name="Kato S."/>
            <person name="Shimoyama T."/>
            <person name="Ishii S."/>
            <person name="Abe T."/>
            <person name="Watanabe K."/>
        </authorList>
    </citation>
    <scope>NUCLEOTIDE SEQUENCE [LARGE SCALE GENOMIC DNA]</scope>
    <source>
        <strain evidence="15">DSM 13744 / JCM 10971 / SI</strain>
    </source>
</reference>